<dbReference type="GO" id="GO:0005886">
    <property type="term" value="C:plasma membrane"/>
    <property type="evidence" value="ECO:0007669"/>
    <property type="project" value="UniProtKB-SubCell"/>
</dbReference>
<evidence type="ECO:0000256" key="6">
    <source>
        <dbReference type="ARBA" id="ARBA00023170"/>
    </source>
</evidence>
<comment type="similarity">
    <text evidence="8">Belongs to the insect chemoreceptor superfamily. Gustatory receptor (GR) family.</text>
</comment>
<keyword evidence="6 8" id="KW-0675">Receptor</keyword>
<comment type="caution">
    <text evidence="9">The sequence shown here is derived from an EMBL/GenBank/DDBJ whole genome shotgun (WGS) entry which is preliminary data.</text>
</comment>
<keyword evidence="10" id="KW-1185">Reference proteome</keyword>
<organism evidence="9 10">
    <name type="scientific">Acromyrmex heyeri</name>
    <dbReference type="NCBI Taxonomy" id="230685"/>
    <lineage>
        <taxon>Eukaryota</taxon>
        <taxon>Metazoa</taxon>
        <taxon>Ecdysozoa</taxon>
        <taxon>Arthropoda</taxon>
        <taxon>Hexapoda</taxon>
        <taxon>Insecta</taxon>
        <taxon>Pterygota</taxon>
        <taxon>Neoptera</taxon>
        <taxon>Endopterygota</taxon>
        <taxon>Hymenoptera</taxon>
        <taxon>Apocrita</taxon>
        <taxon>Aculeata</taxon>
        <taxon>Formicoidea</taxon>
        <taxon>Formicidae</taxon>
        <taxon>Myrmicinae</taxon>
        <taxon>Acromyrmex</taxon>
    </lineage>
</organism>
<feature type="transmembrane region" description="Helical" evidence="8">
    <location>
        <begin position="63"/>
        <end position="82"/>
    </location>
</feature>
<keyword evidence="7 8" id="KW-0807">Transducer</keyword>
<accession>A0A836JWN0</accession>
<keyword evidence="3 8" id="KW-0812">Transmembrane</keyword>
<proteinExistence type="inferred from homology"/>
<evidence type="ECO:0000256" key="2">
    <source>
        <dbReference type="ARBA" id="ARBA00022475"/>
    </source>
</evidence>
<dbReference type="GO" id="GO:0030425">
    <property type="term" value="C:dendrite"/>
    <property type="evidence" value="ECO:0007669"/>
    <property type="project" value="TreeGrafter"/>
</dbReference>
<evidence type="ECO:0000256" key="8">
    <source>
        <dbReference type="RuleBase" id="RU363108"/>
    </source>
</evidence>
<name>A0A836JWN0_9HYME</name>
<feature type="transmembrane region" description="Helical" evidence="8">
    <location>
        <begin position="299"/>
        <end position="322"/>
    </location>
</feature>
<feature type="transmembrane region" description="Helical" evidence="8">
    <location>
        <begin position="375"/>
        <end position="397"/>
    </location>
</feature>
<evidence type="ECO:0000313" key="9">
    <source>
        <dbReference type="EMBL" id="KAG5328168.1"/>
    </source>
</evidence>
<sequence>MLCTISLLKFQEQANSNIRKRWRPFYATDFQSLMYPCFTFCRILGIFPYKINNSTFEASESCYILSTIVIFVFCVYEIIIIYKLDISRTIIDRSVPSSFERHSYYVLGSFTTIVTYVLRRPRLLLLQTVLKISSELPSELYQKLSRLIHVKDIFGFFLLIIVSVVSCIYMPLNTIFLTMFIIYLTLLMFQMDMMYMNCVCVLKVCFKKINDNLIKVQELVMSDKPYLLRRIYHEQKNPLLLMKLKTLKNQHLMVSDTVQMLNMIFGLQIIVTIVISFIEITFNLYFYIIVSIAEEENWFWYWFFILNVIYYITKIILIVWACDSGKAQAAKIGITVHDLLNNTSDKQIKNELEQFSVQILQRKNAFSAKGLTMDATLLTAMTGSITTYLLILIQFLITSHSCDGKTISITEVI</sequence>
<evidence type="ECO:0000256" key="3">
    <source>
        <dbReference type="ARBA" id="ARBA00022692"/>
    </source>
</evidence>
<keyword evidence="2 8" id="KW-1003">Cell membrane</keyword>
<dbReference type="GO" id="GO:0043025">
    <property type="term" value="C:neuronal cell body"/>
    <property type="evidence" value="ECO:0007669"/>
    <property type="project" value="TreeGrafter"/>
</dbReference>
<feature type="non-terminal residue" evidence="9">
    <location>
        <position position="1"/>
    </location>
</feature>
<evidence type="ECO:0000256" key="7">
    <source>
        <dbReference type="ARBA" id="ARBA00023224"/>
    </source>
</evidence>
<evidence type="ECO:0000256" key="5">
    <source>
        <dbReference type="ARBA" id="ARBA00023136"/>
    </source>
</evidence>
<feature type="non-terminal residue" evidence="9">
    <location>
        <position position="413"/>
    </location>
</feature>
<reference evidence="9 10" key="1">
    <citation type="submission" date="2020-02" db="EMBL/GenBank/DDBJ databases">
        <title>Relaxed selection underlies rapid genomic changes in the transitions from sociality to social parasitism in ants.</title>
        <authorList>
            <person name="Bi X."/>
        </authorList>
    </citation>
    <scope>NUCLEOTIDE SEQUENCE [LARGE SCALE GENOMIC DNA]</scope>
    <source>
        <strain evidence="9">BGI-DK2014b</strain>
        <tissue evidence="9">Whole body</tissue>
    </source>
</reference>
<evidence type="ECO:0000256" key="1">
    <source>
        <dbReference type="ARBA" id="ARBA00004651"/>
    </source>
</evidence>
<evidence type="ECO:0000313" key="10">
    <source>
        <dbReference type="Proteomes" id="UP000670152"/>
    </source>
</evidence>
<gene>
    <name evidence="9" type="primary">Gr43a</name>
    <name evidence="9" type="ORF">G6Z77_0011619</name>
</gene>
<feature type="transmembrane region" description="Helical" evidence="8">
    <location>
        <begin position="33"/>
        <end position="51"/>
    </location>
</feature>
<dbReference type="GO" id="GO:0007165">
    <property type="term" value="P:signal transduction"/>
    <property type="evidence" value="ECO:0007669"/>
    <property type="project" value="UniProtKB-KW"/>
</dbReference>
<dbReference type="Proteomes" id="UP000670152">
    <property type="component" value="Unassembled WGS sequence"/>
</dbReference>
<feature type="transmembrane region" description="Helical" evidence="8">
    <location>
        <begin position="153"/>
        <end position="172"/>
    </location>
</feature>
<dbReference type="Pfam" id="PF08395">
    <property type="entry name" value="7tm_7"/>
    <property type="match status" value="1"/>
</dbReference>
<dbReference type="PANTHER" id="PTHR21143:SF133">
    <property type="entry name" value="GUSTATORY AND PHEROMONE RECEPTOR 32A-RELATED"/>
    <property type="match status" value="1"/>
</dbReference>
<dbReference type="EMBL" id="JAANIB010006915">
    <property type="protein sequence ID" value="KAG5328168.1"/>
    <property type="molecule type" value="Genomic_DNA"/>
</dbReference>
<comment type="caution">
    <text evidence="8">Lacks conserved residue(s) required for the propagation of feature annotation.</text>
</comment>
<dbReference type="AlphaFoldDB" id="A0A836JWN0"/>
<comment type="function">
    <text evidence="8">Gustatory receptor which mediates acceptance or avoidance behavior, depending on its substrates.</text>
</comment>
<dbReference type="GO" id="GO:0050909">
    <property type="term" value="P:sensory perception of taste"/>
    <property type="evidence" value="ECO:0007669"/>
    <property type="project" value="InterPro"/>
</dbReference>
<protein>
    <recommendedName>
        <fullName evidence="8">Gustatory receptor</fullName>
    </recommendedName>
</protein>
<dbReference type="OrthoDB" id="6366728at2759"/>
<keyword evidence="5 8" id="KW-0472">Membrane</keyword>
<dbReference type="GO" id="GO:0008049">
    <property type="term" value="P:male courtship behavior"/>
    <property type="evidence" value="ECO:0007669"/>
    <property type="project" value="TreeGrafter"/>
</dbReference>
<comment type="subcellular location">
    <subcellularLocation>
        <location evidence="1 8">Cell membrane</location>
        <topology evidence="1 8">Multi-pass membrane protein</topology>
    </subcellularLocation>
</comment>
<dbReference type="InterPro" id="IPR013604">
    <property type="entry name" value="7TM_chemorcpt"/>
</dbReference>
<feature type="transmembrane region" description="Helical" evidence="8">
    <location>
        <begin position="269"/>
        <end position="293"/>
    </location>
</feature>
<dbReference type="GO" id="GO:0030424">
    <property type="term" value="C:axon"/>
    <property type="evidence" value="ECO:0007669"/>
    <property type="project" value="TreeGrafter"/>
</dbReference>
<dbReference type="PANTHER" id="PTHR21143">
    <property type="entry name" value="INVERTEBRATE GUSTATORY RECEPTOR"/>
    <property type="match status" value="1"/>
</dbReference>
<evidence type="ECO:0000256" key="4">
    <source>
        <dbReference type="ARBA" id="ARBA00022989"/>
    </source>
</evidence>
<dbReference type="GO" id="GO:0007635">
    <property type="term" value="P:chemosensory behavior"/>
    <property type="evidence" value="ECO:0007669"/>
    <property type="project" value="TreeGrafter"/>
</dbReference>
<keyword evidence="4 8" id="KW-1133">Transmembrane helix</keyword>